<reference evidence="17 19" key="1">
    <citation type="submission" date="2014-07" db="EMBL/GenBank/DDBJ databases">
        <title>Draft genome sequence of Nonlabens ulvanivorans, an ulvan degrading bacterium.</title>
        <authorList>
            <person name="Kopel M."/>
            <person name="Helbert W."/>
            <person name="Henrissat B."/>
            <person name="Doniger T."/>
            <person name="Banin E."/>
        </authorList>
    </citation>
    <scope>NUCLEOTIDE SEQUENCE [LARGE SCALE GENOMIC DNA]</scope>
    <source>
        <strain evidence="17 19">PLR</strain>
    </source>
</reference>
<keyword evidence="5 13" id="KW-0949">S-adenosyl-L-methionine</keyword>
<dbReference type="Gene3D" id="3.40.50.12160">
    <property type="entry name" value="Methylthiotransferase, N-terminal domain"/>
    <property type="match status" value="1"/>
</dbReference>
<dbReference type="InterPro" id="IPR002792">
    <property type="entry name" value="TRAM_dom"/>
</dbReference>
<evidence type="ECO:0000313" key="19">
    <source>
        <dbReference type="Proteomes" id="UP000028531"/>
    </source>
</evidence>
<dbReference type="PANTHER" id="PTHR43020:SF2">
    <property type="entry name" value="MITOCHONDRIAL TRNA METHYLTHIOTRANSFERASE CDK5RAP1"/>
    <property type="match status" value="1"/>
</dbReference>
<dbReference type="PANTHER" id="PTHR43020">
    <property type="entry name" value="CDK5 REGULATORY SUBUNIT-ASSOCIATED PROTEIN 1"/>
    <property type="match status" value="1"/>
</dbReference>
<evidence type="ECO:0000256" key="12">
    <source>
        <dbReference type="ARBA" id="ARBA00081141"/>
    </source>
</evidence>
<comment type="subcellular location">
    <subcellularLocation>
        <location evidence="13">Cytoplasm</location>
    </subcellularLocation>
</comment>
<feature type="binding site" evidence="13">
    <location>
        <position position="104"/>
    </location>
    <ligand>
        <name>[4Fe-4S] cluster</name>
        <dbReference type="ChEBI" id="CHEBI:49883"/>
        <label>1</label>
    </ligand>
</feature>
<dbReference type="SFLD" id="SFLDS00029">
    <property type="entry name" value="Radical_SAM"/>
    <property type="match status" value="1"/>
</dbReference>
<dbReference type="InterPro" id="IPR023404">
    <property type="entry name" value="rSAM_horseshoe"/>
</dbReference>
<evidence type="ECO:0000256" key="9">
    <source>
        <dbReference type="ARBA" id="ARBA00033765"/>
    </source>
</evidence>
<evidence type="ECO:0000259" key="16">
    <source>
        <dbReference type="PROSITE" id="PS51918"/>
    </source>
</evidence>
<dbReference type="InterPro" id="IPR006463">
    <property type="entry name" value="MiaB_methiolase"/>
</dbReference>
<reference evidence="18 20" key="2">
    <citation type="submission" date="2018-03" db="EMBL/GenBank/DDBJ databases">
        <title>Genomic Encyclopedia of Archaeal and Bacterial Type Strains, Phase II (KMG-II): from individual species to whole genera.</title>
        <authorList>
            <person name="Goeker M."/>
        </authorList>
    </citation>
    <scope>NUCLEOTIDE SEQUENCE [LARGE SCALE GENOMIC DNA]</scope>
    <source>
        <strain evidence="18 20">DSM 22727</strain>
    </source>
</reference>
<dbReference type="SMART" id="SM00729">
    <property type="entry name" value="Elp3"/>
    <property type="match status" value="1"/>
</dbReference>
<gene>
    <name evidence="13" type="primary">miaB</name>
    <name evidence="17" type="ORF">IL45_02480</name>
    <name evidence="18" type="ORF">LY02_02075</name>
</gene>
<dbReference type="HAMAP" id="MF_01864">
    <property type="entry name" value="tRNA_metthiotr_MiaB"/>
    <property type="match status" value="1"/>
</dbReference>
<dbReference type="InterPro" id="IPR038135">
    <property type="entry name" value="Methylthiotransferase_N_sf"/>
</dbReference>
<dbReference type="Gene3D" id="3.80.30.20">
    <property type="entry name" value="tm_1862 like domain"/>
    <property type="match status" value="1"/>
</dbReference>
<evidence type="ECO:0000256" key="11">
    <source>
        <dbReference type="ARBA" id="ARBA00080698"/>
    </source>
</evidence>
<dbReference type="InterPro" id="IPR007197">
    <property type="entry name" value="rSAM"/>
</dbReference>
<evidence type="ECO:0000256" key="10">
    <source>
        <dbReference type="ARBA" id="ARBA00068570"/>
    </source>
</evidence>
<evidence type="ECO:0000313" key="18">
    <source>
        <dbReference type="EMBL" id="PRX13018.1"/>
    </source>
</evidence>
<dbReference type="EMBL" id="JPJI01000023">
    <property type="protein sequence ID" value="KEZ94032.1"/>
    <property type="molecule type" value="Genomic_DNA"/>
</dbReference>
<dbReference type="Pfam" id="PF04055">
    <property type="entry name" value="Radical_SAM"/>
    <property type="match status" value="1"/>
</dbReference>
<dbReference type="Proteomes" id="UP000239997">
    <property type="component" value="Unassembled WGS sequence"/>
</dbReference>
<keyword evidence="3 13" id="KW-0963">Cytoplasm</keyword>
<feature type="domain" description="MTTase N-terminal" evidence="15">
    <location>
        <begin position="24"/>
        <end position="141"/>
    </location>
</feature>
<comment type="catalytic activity">
    <reaction evidence="13">
        <text>N(6)-dimethylallyladenosine(37) in tRNA + (sulfur carrier)-SH + AH2 + 2 S-adenosyl-L-methionine = 2-methylsulfanyl-N(6)-dimethylallyladenosine(37) in tRNA + (sulfur carrier)-H + 5'-deoxyadenosine + L-methionine + A + S-adenosyl-L-homocysteine + 2 H(+)</text>
        <dbReference type="Rhea" id="RHEA:37067"/>
        <dbReference type="Rhea" id="RHEA-COMP:10375"/>
        <dbReference type="Rhea" id="RHEA-COMP:10376"/>
        <dbReference type="Rhea" id="RHEA-COMP:14737"/>
        <dbReference type="Rhea" id="RHEA-COMP:14739"/>
        <dbReference type="ChEBI" id="CHEBI:13193"/>
        <dbReference type="ChEBI" id="CHEBI:15378"/>
        <dbReference type="ChEBI" id="CHEBI:17319"/>
        <dbReference type="ChEBI" id="CHEBI:17499"/>
        <dbReference type="ChEBI" id="CHEBI:29917"/>
        <dbReference type="ChEBI" id="CHEBI:57844"/>
        <dbReference type="ChEBI" id="CHEBI:57856"/>
        <dbReference type="ChEBI" id="CHEBI:59789"/>
        <dbReference type="ChEBI" id="CHEBI:64428"/>
        <dbReference type="ChEBI" id="CHEBI:74415"/>
        <dbReference type="ChEBI" id="CHEBI:74417"/>
        <dbReference type="EC" id="2.8.4.3"/>
    </reaction>
</comment>
<protein>
    <recommendedName>
        <fullName evidence="10 13">tRNA-2-methylthio-N(6)-dimethylallyladenosine synthase</fullName>
        <ecNumber evidence="9 13">2.8.4.3</ecNumber>
    </recommendedName>
    <alternativeName>
        <fullName evidence="12 13">(Dimethylallyl)adenosine tRNA methylthiotransferase MiaB</fullName>
    </alternativeName>
    <alternativeName>
        <fullName evidence="11 13">tRNA-i(6)A37 methylthiotransferase</fullName>
    </alternativeName>
</protein>
<evidence type="ECO:0000256" key="3">
    <source>
        <dbReference type="ARBA" id="ARBA00022490"/>
    </source>
</evidence>
<name>A0A084JYJ8_NONUL</name>
<keyword evidence="6 13" id="KW-0479">Metal-binding</keyword>
<evidence type="ECO:0000313" key="20">
    <source>
        <dbReference type="Proteomes" id="UP000239997"/>
    </source>
</evidence>
<dbReference type="GO" id="GO:0005829">
    <property type="term" value="C:cytosol"/>
    <property type="evidence" value="ECO:0007669"/>
    <property type="project" value="TreeGrafter"/>
</dbReference>
<keyword evidence="2 13" id="KW-0004">4Fe-4S</keyword>
<evidence type="ECO:0000259" key="14">
    <source>
        <dbReference type="PROSITE" id="PS50926"/>
    </source>
</evidence>
<comment type="similarity">
    <text evidence="13">Belongs to the methylthiotransferase family. MiaB subfamily.</text>
</comment>
<evidence type="ECO:0000256" key="2">
    <source>
        <dbReference type="ARBA" id="ARBA00022485"/>
    </source>
</evidence>
<feature type="binding site" evidence="13">
    <location>
        <position position="69"/>
    </location>
    <ligand>
        <name>[4Fe-4S] cluster</name>
        <dbReference type="ChEBI" id="CHEBI:49883"/>
        <label>1</label>
    </ligand>
</feature>
<dbReference type="InterPro" id="IPR013848">
    <property type="entry name" value="Methylthiotransferase_N"/>
</dbReference>
<dbReference type="AlphaFoldDB" id="A0A084JYJ8"/>
<proteinExistence type="inferred from homology"/>
<dbReference type="PROSITE" id="PS01278">
    <property type="entry name" value="MTTASE_RADICAL"/>
    <property type="match status" value="1"/>
</dbReference>
<evidence type="ECO:0000256" key="5">
    <source>
        <dbReference type="ARBA" id="ARBA00022691"/>
    </source>
</evidence>
<dbReference type="InterPro" id="IPR058240">
    <property type="entry name" value="rSAM_sf"/>
</dbReference>
<evidence type="ECO:0000256" key="7">
    <source>
        <dbReference type="ARBA" id="ARBA00023004"/>
    </source>
</evidence>
<feature type="binding site" evidence="13">
    <location>
        <position position="179"/>
    </location>
    <ligand>
        <name>[4Fe-4S] cluster</name>
        <dbReference type="ChEBI" id="CHEBI:49883"/>
        <label>2</label>
        <note>4Fe-4S-S-AdoMet</note>
    </ligand>
</feature>
<evidence type="ECO:0000256" key="4">
    <source>
        <dbReference type="ARBA" id="ARBA00022679"/>
    </source>
</evidence>
<keyword evidence="4 13" id="KW-0808">Transferase</keyword>
<keyword evidence="13" id="KW-0819">tRNA processing</keyword>
<feature type="binding site" evidence="13">
    <location>
        <position position="183"/>
    </location>
    <ligand>
        <name>[4Fe-4S] cluster</name>
        <dbReference type="ChEBI" id="CHEBI:49883"/>
        <label>2</label>
        <note>4Fe-4S-S-AdoMet</note>
    </ligand>
</feature>
<keyword evidence="8 13" id="KW-0411">Iron-sulfur</keyword>
<feature type="binding site" evidence="13">
    <location>
        <position position="33"/>
    </location>
    <ligand>
        <name>[4Fe-4S] cluster</name>
        <dbReference type="ChEBI" id="CHEBI:49883"/>
        <label>1</label>
    </ligand>
</feature>
<dbReference type="GO" id="GO:0035597">
    <property type="term" value="F:tRNA-2-methylthio-N(6)-dimethylallyladenosine(37) synthase activity"/>
    <property type="evidence" value="ECO:0007669"/>
    <property type="project" value="UniProtKB-EC"/>
</dbReference>
<feature type="domain" description="TRAM" evidence="14">
    <location>
        <begin position="414"/>
        <end position="477"/>
    </location>
</feature>
<feature type="domain" description="Radical SAM core" evidence="16">
    <location>
        <begin position="165"/>
        <end position="411"/>
    </location>
</feature>
<dbReference type="InterPro" id="IPR005839">
    <property type="entry name" value="Methylthiotransferase"/>
</dbReference>
<evidence type="ECO:0000313" key="17">
    <source>
        <dbReference type="EMBL" id="KEZ94032.1"/>
    </source>
</evidence>
<feature type="binding site" evidence="13">
    <location>
        <position position="186"/>
    </location>
    <ligand>
        <name>[4Fe-4S] cluster</name>
        <dbReference type="ChEBI" id="CHEBI:49883"/>
        <label>2</label>
        <note>4Fe-4S-S-AdoMet</note>
    </ligand>
</feature>
<dbReference type="PROSITE" id="PS51449">
    <property type="entry name" value="MTTASE_N"/>
    <property type="match status" value="1"/>
</dbReference>
<keyword evidence="7 13" id="KW-0408">Iron</keyword>
<comment type="subunit">
    <text evidence="13">Monomer.</text>
</comment>
<evidence type="ECO:0000256" key="13">
    <source>
        <dbReference type="HAMAP-Rule" id="MF_01864"/>
    </source>
</evidence>
<dbReference type="FunFam" id="3.80.30.20:FF:000001">
    <property type="entry name" value="tRNA-2-methylthio-N(6)-dimethylallyladenosine synthase 2"/>
    <property type="match status" value="1"/>
</dbReference>
<organism evidence="17 19">
    <name type="scientific">Nonlabens ulvanivorans</name>
    <name type="common">Persicivirga ulvanivorans</name>
    <dbReference type="NCBI Taxonomy" id="906888"/>
    <lineage>
        <taxon>Bacteria</taxon>
        <taxon>Pseudomonadati</taxon>
        <taxon>Bacteroidota</taxon>
        <taxon>Flavobacteriia</taxon>
        <taxon>Flavobacteriales</taxon>
        <taxon>Flavobacteriaceae</taxon>
        <taxon>Nonlabens</taxon>
    </lineage>
</organism>
<dbReference type="Pfam" id="PF00919">
    <property type="entry name" value="UPF0004"/>
    <property type="match status" value="1"/>
</dbReference>
<dbReference type="EC" id="2.8.4.3" evidence="9 13"/>
<dbReference type="SFLD" id="SFLDG01082">
    <property type="entry name" value="B12-binding_domain_containing"/>
    <property type="match status" value="1"/>
</dbReference>
<dbReference type="GO" id="GO:0051539">
    <property type="term" value="F:4 iron, 4 sulfur cluster binding"/>
    <property type="evidence" value="ECO:0007669"/>
    <property type="project" value="UniProtKB-UniRule"/>
</dbReference>
<keyword evidence="20" id="KW-1185">Reference proteome</keyword>
<dbReference type="InterPro" id="IPR006638">
    <property type="entry name" value="Elp3/MiaA/NifB-like_rSAM"/>
</dbReference>
<dbReference type="EMBL" id="PVNA01000004">
    <property type="protein sequence ID" value="PRX13018.1"/>
    <property type="molecule type" value="Genomic_DNA"/>
</dbReference>
<evidence type="ECO:0000256" key="6">
    <source>
        <dbReference type="ARBA" id="ARBA00022723"/>
    </source>
</evidence>
<dbReference type="PROSITE" id="PS51918">
    <property type="entry name" value="RADICAL_SAM"/>
    <property type="match status" value="1"/>
</dbReference>
<dbReference type="SUPFAM" id="SSF102114">
    <property type="entry name" value="Radical SAM enzymes"/>
    <property type="match status" value="1"/>
</dbReference>
<dbReference type="Pfam" id="PF01938">
    <property type="entry name" value="TRAM"/>
    <property type="match status" value="1"/>
</dbReference>
<dbReference type="SFLD" id="SFLDG01061">
    <property type="entry name" value="methylthiotransferase"/>
    <property type="match status" value="1"/>
</dbReference>
<dbReference type="Proteomes" id="UP000028531">
    <property type="component" value="Unassembled WGS sequence"/>
</dbReference>
<comment type="cofactor">
    <cofactor evidence="13">
        <name>[4Fe-4S] cluster</name>
        <dbReference type="ChEBI" id="CHEBI:49883"/>
    </cofactor>
    <text evidence="13">Binds 2 [4Fe-4S] clusters. One cluster is coordinated with 3 cysteines and an exchangeable S-adenosyl-L-methionine.</text>
</comment>
<dbReference type="CDD" id="cd01335">
    <property type="entry name" value="Radical_SAM"/>
    <property type="match status" value="1"/>
</dbReference>
<accession>A0A084JYJ8</accession>
<dbReference type="RefSeq" id="WP_036579922.1">
    <property type="nucleotide sequence ID" value="NZ_JPJI01000023.1"/>
</dbReference>
<dbReference type="FunFam" id="3.40.50.12160:FF:000003">
    <property type="entry name" value="CDK5 regulatory subunit-associated protein 1"/>
    <property type="match status" value="1"/>
</dbReference>
<dbReference type="NCBIfam" id="TIGR00089">
    <property type="entry name" value="MiaB/RimO family radical SAM methylthiotransferase"/>
    <property type="match status" value="1"/>
</dbReference>
<comment type="function">
    <text evidence="1 13">Catalyzes the methylthiolation of N6-(dimethylallyl)adenosine (i(6)A), leading to the formation of 2-methylthio-N6-(dimethylallyl)adenosine (ms(2)i(6)A) at position 37 in tRNAs that read codons beginning with uridine.</text>
</comment>
<dbReference type="SFLD" id="SFLDF00413">
    <property type="entry name" value="CDK5RAP1"/>
    <property type="match status" value="1"/>
</dbReference>
<evidence type="ECO:0000256" key="1">
    <source>
        <dbReference type="ARBA" id="ARBA00003234"/>
    </source>
</evidence>
<evidence type="ECO:0000256" key="8">
    <source>
        <dbReference type="ARBA" id="ARBA00023014"/>
    </source>
</evidence>
<dbReference type="SFLD" id="SFLDF00273">
    <property type="entry name" value="(dimethylallyl)adenosine_tRNA"/>
    <property type="match status" value="1"/>
</dbReference>
<evidence type="ECO:0000259" key="15">
    <source>
        <dbReference type="PROSITE" id="PS51449"/>
    </source>
</evidence>
<dbReference type="OrthoDB" id="9805215at2"/>
<sequence length="490" mass="55516">MEKIIEEEKQGTTIQLENNGKNSRKLYIESYGCQMNFSDSEIVASILAKEGFNTTNVLEEADLVLVNTCSIRDKAEQTVRKRLEKYNRVKERQNPNMKVGVLGCMAERLKSKFLEEEKIVDMVVGPDAYKDLPNLVAEIDEGRDAVNVILSKEETYGDIAPVRLNSNGVTAFVSITRGCDNMCTFCVVPFTRGRERSRDPQSILEEINDLIKNGFKEVTLLGQNVDSYLWYGGGLKKDFSKATPMAQATAVDFAQLLNQVATAYPNLRVRFATSNPQDISDDVLHAISKHRNICNYIHLPVQSGSDRILKEMNRLHTREEYMRLIDRVHAIIPECAVSQDMITGFPTETEKDHQDTLSLMEYVKYDYGFMFAYSERPGTMAARKMEDDVPEEVKSRRLNEIIAVQRRTGLERAQYFIGKTVECLIEKESKKSDTQWAGRNSQNYVAVFPKENYKVGDFVNVKITDCTSATLIGEAIGYSDMKGPLTIDTE</sequence>
<dbReference type="PROSITE" id="PS50926">
    <property type="entry name" value="TRAM"/>
    <property type="match status" value="1"/>
</dbReference>
<comment type="caution">
    <text evidence="17">The sequence shown here is derived from an EMBL/GenBank/DDBJ whole genome shotgun (WGS) entry which is preliminary data.</text>
</comment>
<dbReference type="NCBIfam" id="TIGR01574">
    <property type="entry name" value="miaB-methiolase"/>
    <property type="match status" value="1"/>
</dbReference>
<dbReference type="GO" id="GO:0046872">
    <property type="term" value="F:metal ion binding"/>
    <property type="evidence" value="ECO:0007669"/>
    <property type="project" value="UniProtKB-KW"/>
</dbReference>
<dbReference type="InterPro" id="IPR020612">
    <property type="entry name" value="Methylthiotransferase_CS"/>
</dbReference>